<dbReference type="Pfam" id="PF00439">
    <property type="entry name" value="Bromodomain"/>
    <property type="match status" value="1"/>
</dbReference>
<dbReference type="SMART" id="SM00297">
    <property type="entry name" value="BROMO"/>
    <property type="match status" value="1"/>
</dbReference>
<keyword evidence="6" id="KW-1185">Reference proteome</keyword>
<evidence type="ECO:0000313" key="5">
    <source>
        <dbReference type="EMBL" id="GAB0196012.1"/>
    </source>
</evidence>
<evidence type="ECO:0000313" key="6">
    <source>
        <dbReference type="Proteomes" id="UP001623348"/>
    </source>
</evidence>
<protein>
    <submittedName>
        <fullName evidence="5">Bromodomain-containing protein 8-like</fullName>
    </submittedName>
</protein>
<organism evidence="5 6">
    <name type="scientific">Grus japonensis</name>
    <name type="common">Japanese crane</name>
    <name type="synonym">Red-crowned crane</name>
    <dbReference type="NCBI Taxonomy" id="30415"/>
    <lineage>
        <taxon>Eukaryota</taxon>
        <taxon>Metazoa</taxon>
        <taxon>Chordata</taxon>
        <taxon>Craniata</taxon>
        <taxon>Vertebrata</taxon>
        <taxon>Euteleostomi</taxon>
        <taxon>Archelosauria</taxon>
        <taxon>Archosauria</taxon>
        <taxon>Dinosauria</taxon>
        <taxon>Saurischia</taxon>
        <taxon>Theropoda</taxon>
        <taxon>Coelurosauria</taxon>
        <taxon>Aves</taxon>
        <taxon>Neognathae</taxon>
        <taxon>Neoaves</taxon>
        <taxon>Gruiformes</taxon>
        <taxon>Gruidae</taxon>
        <taxon>Grus</taxon>
    </lineage>
</organism>
<dbReference type="Proteomes" id="UP001623348">
    <property type="component" value="Unassembled WGS sequence"/>
</dbReference>
<accession>A0ABC9XG01</accession>
<dbReference type="PANTHER" id="PTHR15398">
    <property type="entry name" value="BROMODOMAIN-CONTAINING PROTEIN 8"/>
    <property type="match status" value="1"/>
</dbReference>
<dbReference type="EMBL" id="BAAFJT010000014">
    <property type="protein sequence ID" value="GAB0196012.1"/>
    <property type="molecule type" value="Genomic_DNA"/>
</dbReference>
<dbReference type="PRINTS" id="PR00503">
    <property type="entry name" value="BROMODOMAIN"/>
</dbReference>
<dbReference type="PROSITE" id="PS50014">
    <property type="entry name" value="BROMODOMAIN_2"/>
    <property type="match status" value="1"/>
</dbReference>
<reference evidence="5 6" key="1">
    <citation type="submission" date="2024-06" db="EMBL/GenBank/DDBJ databases">
        <title>The draft genome of Grus japonensis, version 3.</title>
        <authorList>
            <person name="Nabeshima K."/>
            <person name="Suzuki S."/>
            <person name="Onuma M."/>
        </authorList>
    </citation>
    <scope>NUCLEOTIDE SEQUENCE [LARGE SCALE GENOMIC DNA]</scope>
    <source>
        <strain evidence="5 6">451A</strain>
    </source>
</reference>
<feature type="region of interest" description="Disordered" evidence="3">
    <location>
        <begin position="74"/>
        <end position="99"/>
    </location>
</feature>
<proteinExistence type="predicted"/>
<dbReference type="InterPro" id="IPR036427">
    <property type="entry name" value="Bromodomain-like_sf"/>
</dbReference>
<feature type="compositionally biased region" description="Polar residues" evidence="3">
    <location>
        <begin position="218"/>
        <end position="233"/>
    </location>
</feature>
<feature type="compositionally biased region" description="Basic and acidic residues" evidence="3">
    <location>
        <begin position="175"/>
        <end position="190"/>
    </location>
</feature>
<feature type="domain" description="Bromo" evidence="4">
    <location>
        <begin position="232"/>
        <end position="302"/>
    </location>
</feature>
<evidence type="ECO:0000259" key="4">
    <source>
        <dbReference type="PROSITE" id="PS50014"/>
    </source>
</evidence>
<evidence type="ECO:0000256" key="2">
    <source>
        <dbReference type="PROSITE-ProRule" id="PRU00035"/>
    </source>
</evidence>
<name>A0ABC9XG01_GRUJA</name>
<feature type="compositionally biased region" description="Acidic residues" evidence="3">
    <location>
        <begin position="79"/>
        <end position="99"/>
    </location>
</feature>
<gene>
    <name evidence="5" type="ORF">GRJ2_002066500</name>
</gene>
<dbReference type="AlphaFoldDB" id="A0ABC9XG01"/>
<comment type="caution">
    <text evidence="5">The sequence shown here is derived from an EMBL/GenBank/DDBJ whole genome shotgun (WGS) entry which is preliminary data.</text>
</comment>
<dbReference type="PANTHER" id="PTHR15398:SF14">
    <property type="entry name" value="BRD8 DOMAIN CONTAINING"/>
    <property type="match status" value="1"/>
</dbReference>
<dbReference type="SUPFAM" id="SSF47370">
    <property type="entry name" value="Bromodomain"/>
    <property type="match status" value="1"/>
</dbReference>
<dbReference type="Gene3D" id="1.20.920.10">
    <property type="entry name" value="Bromodomain-like"/>
    <property type="match status" value="1"/>
</dbReference>
<evidence type="ECO:0000256" key="1">
    <source>
        <dbReference type="ARBA" id="ARBA00023117"/>
    </source>
</evidence>
<dbReference type="InterPro" id="IPR001487">
    <property type="entry name" value="Bromodomain"/>
</dbReference>
<keyword evidence="1 2" id="KW-0103">Bromodomain</keyword>
<evidence type="ECO:0000256" key="3">
    <source>
        <dbReference type="SAM" id="MobiDB-lite"/>
    </source>
</evidence>
<sequence>MFGTDHASSPLIIWQFSASDVFDEMGHAWVWWESEMEPPSESEKNSDFQSLLSWDSSLDLDMGSWRNTEEVAVGKLEESSQEADNELEFSEPLWGDDSEDYQKAERPCEDNSLLQFFSEVTQMMEPLRISSTESSQAQWGYCGPGKQDDEEDVRCQEKTTRTAVSGADESQLHVLADEKERFPGREDKTQETPGEQALGEPQPQEMSYQAQDPDDSDNTSAVPTLDSTSPANMQLYSGPFLKAVSEKQAPGYRDVVKRPMDLTSIKRRLSKGHIQSMVQFQRDLMLMFQNAMMYNSFNHHVHRMAVEMQREVLEQLQMLGEALLCSRDRLGWGRR</sequence>
<feature type="region of interest" description="Disordered" evidence="3">
    <location>
        <begin position="131"/>
        <end position="233"/>
    </location>
</feature>